<protein>
    <recommendedName>
        <fullName evidence="3">HEAT repeat protein</fullName>
    </recommendedName>
</protein>
<proteinExistence type="predicted"/>
<dbReference type="EMBL" id="MZGX01000026">
    <property type="protein sequence ID" value="OPX42656.1"/>
    <property type="molecule type" value="Genomic_DNA"/>
</dbReference>
<dbReference type="Gene3D" id="1.25.10.10">
    <property type="entry name" value="Leucine-rich Repeat Variant"/>
    <property type="match status" value="1"/>
</dbReference>
<dbReference type="RefSeq" id="WP_080065900.1">
    <property type="nucleotide sequence ID" value="NZ_MZGX01000026.1"/>
</dbReference>
<dbReference type="AlphaFoldDB" id="A0A1V4SGN1"/>
<organism evidence="1 2">
    <name type="scientific">Ruminiclostridium hungatei</name>
    <name type="common">Clostridium hungatei</name>
    <dbReference type="NCBI Taxonomy" id="48256"/>
    <lineage>
        <taxon>Bacteria</taxon>
        <taxon>Bacillati</taxon>
        <taxon>Bacillota</taxon>
        <taxon>Clostridia</taxon>
        <taxon>Eubacteriales</taxon>
        <taxon>Oscillospiraceae</taxon>
        <taxon>Ruminiclostridium</taxon>
    </lineage>
</organism>
<sequence>MFWKKKRGWFGKHLEGNINALNEGDRRRLSLIFCVFSEEDSQSKLLAAKALNNVLKSFEFDDIIRIDTQMRQTTSMEWSIDWREQKVDNFITSSMNTEERKAVLIFASFNPNGYIREKAVHRLGDYDGTLPYVILRQNDWVLQVRQAAGKAFDKRLQNLSEGEMLAALPFAEKLKWSSRGSHGEYTQKFFDKLVSQEHKEDLNKGLQSDNLRTRRICIGALFEASQPDIEQALSQLKHEPEPFLRTILFERLRKTSQDMIEASYIMLKDKFARNRILALQYLQDKQYENIYDISMKMLLDKDAYVRALARNIIKQHSLDFDFRSVYVRNIEQFTAAAILGLGETGQAEDTEILEGYLKDSRITVVRAALISLMRLDSEKYKTLITEKLTDSRLGVVKTAQKLIVKYNIADYVRVFEIFKETPYEYTKIKCMAILFKASKWGRLIYMLEALSYEEDNVLKLALQSIQNWIFDFNRSFVQANGRQIDKIQMLIEKQKETLSPGLIRELLFLLK</sequence>
<dbReference type="Proteomes" id="UP000191554">
    <property type="component" value="Unassembled WGS sequence"/>
</dbReference>
<name>A0A1V4SGN1_RUMHU</name>
<dbReference type="InterPro" id="IPR016024">
    <property type="entry name" value="ARM-type_fold"/>
</dbReference>
<gene>
    <name evidence="1" type="ORF">CLHUN_34780</name>
</gene>
<dbReference type="InterPro" id="IPR011989">
    <property type="entry name" value="ARM-like"/>
</dbReference>
<dbReference type="STRING" id="48256.CLHUN_34780"/>
<dbReference type="OrthoDB" id="9776303at2"/>
<evidence type="ECO:0008006" key="3">
    <source>
        <dbReference type="Google" id="ProtNLM"/>
    </source>
</evidence>
<comment type="caution">
    <text evidence="1">The sequence shown here is derived from an EMBL/GenBank/DDBJ whole genome shotgun (WGS) entry which is preliminary data.</text>
</comment>
<evidence type="ECO:0000313" key="1">
    <source>
        <dbReference type="EMBL" id="OPX42656.1"/>
    </source>
</evidence>
<accession>A0A1V4SGN1</accession>
<evidence type="ECO:0000313" key="2">
    <source>
        <dbReference type="Proteomes" id="UP000191554"/>
    </source>
</evidence>
<keyword evidence="2" id="KW-1185">Reference proteome</keyword>
<dbReference type="SUPFAM" id="SSF48371">
    <property type="entry name" value="ARM repeat"/>
    <property type="match status" value="1"/>
</dbReference>
<reference evidence="1 2" key="1">
    <citation type="submission" date="2017-03" db="EMBL/GenBank/DDBJ databases">
        <title>Genome sequence of Clostridium hungatei DSM 14427.</title>
        <authorList>
            <person name="Poehlein A."/>
            <person name="Daniel R."/>
        </authorList>
    </citation>
    <scope>NUCLEOTIDE SEQUENCE [LARGE SCALE GENOMIC DNA]</scope>
    <source>
        <strain evidence="1 2">DSM 14427</strain>
    </source>
</reference>